<dbReference type="RefSeq" id="XP_069206477.1">
    <property type="nucleotide sequence ID" value="XM_069356636.1"/>
</dbReference>
<keyword evidence="1" id="KW-0175">Coiled coil</keyword>
<evidence type="ECO:0000313" key="4">
    <source>
        <dbReference type="Proteomes" id="UP001565368"/>
    </source>
</evidence>
<gene>
    <name evidence="3" type="ORF">Q8F55_008239</name>
</gene>
<dbReference type="Proteomes" id="UP001565368">
    <property type="component" value="Unassembled WGS sequence"/>
</dbReference>
<dbReference type="EMBL" id="JBBXJM010000006">
    <property type="protein sequence ID" value="KAL1406533.1"/>
    <property type="molecule type" value="Genomic_DNA"/>
</dbReference>
<feature type="compositionally biased region" description="Basic residues" evidence="2">
    <location>
        <begin position="326"/>
        <end position="341"/>
    </location>
</feature>
<evidence type="ECO:0000256" key="1">
    <source>
        <dbReference type="SAM" id="Coils"/>
    </source>
</evidence>
<feature type="compositionally biased region" description="Low complexity" evidence="2">
    <location>
        <begin position="353"/>
        <end position="375"/>
    </location>
</feature>
<protein>
    <submittedName>
        <fullName evidence="3">Uncharacterized protein</fullName>
    </submittedName>
</protein>
<keyword evidence="4" id="KW-1185">Reference proteome</keyword>
<organism evidence="3 4">
    <name type="scientific">Vanrija albida</name>
    <dbReference type="NCBI Taxonomy" id="181172"/>
    <lineage>
        <taxon>Eukaryota</taxon>
        <taxon>Fungi</taxon>
        <taxon>Dikarya</taxon>
        <taxon>Basidiomycota</taxon>
        <taxon>Agaricomycotina</taxon>
        <taxon>Tremellomycetes</taxon>
        <taxon>Trichosporonales</taxon>
        <taxon>Trichosporonaceae</taxon>
        <taxon>Vanrija</taxon>
    </lineage>
</organism>
<feature type="coiled-coil region" evidence="1">
    <location>
        <begin position="189"/>
        <end position="251"/>
    </location>
</feature>
<proteinExistence type="predicted"/>
<evidence type="ECO:0000313" key="3">
    <source>
        <dbReference type="EMBL" id="KAL1406533.1"/>
    </source>
</evidence>
<comment type="caution">
    <text evidence="3">The sequence shown here is derived from an EMBL/GenBank/DDBJ whole genome shotgun (WGS) entry which is preliminary data.</text>
</comment>
<accession>A0ABR3PWQ2</accession>
<evidence type="ECO:0000256" key="2">
    <source>
        <dbReference type="SAM" id="MobiDB-lite"/>
    </source>
</evidence>
<reference evidence="3 4" key="1">
    <citation type="submission" date="2023-08" db="EMBL/GenBank/DDBJ databases">
        <title>Annotated Genome Sequence of Vanrija albida AlHP1.</title>
        <authorList>
            <person name="Herzog R."/>
        </authorList>
    </citation>
    <scope>NUCLEOTIDE SEQUENCE [LARGE SCALE GENOMIC DNA]</scope>
    <source>
        <strain evidence="3 4">AlHP1</strain>
    </source>
</reference>
<sequence>MERIVDPRRFSWLGPSCDAFSDQISSMETAHDVHLALMRGVAEVEPSYVLAVLRSYVEFKLSRERTPAKVGTKMANLEKDLVVKEQKTHLAQSFAVIRTEYSLPLSPVPAISTLQAGERRTRVRSMALDAWAGPYSVPTQAFPSDDMEEEVIGVEVPTGELARAIRHLSTLSLATATWVPPSYAQATDAIATENQSRTLEGRIEELERLLAVEADRRGQLERQVREVKEGKGRAEERVRELERLLVDVVSRAAVTPGAPISPRPRPVSLTIGSVPFDTGAIGTVPLAAPAPVNVPVRKGSLKANVAPSPKKAAAELDTPPPIPQRHPGRISHTNRTRRTSRIHLPPLPRVKPLSWLEGLSSGSERSSAAAVSGHA</sequence>
<dbReference type="GeneID" id="95989282"/>
<feature type="region of interest" description="Disordered" evidence="2">
    <location>
        <begin position="303"/>
        <end position="375"/>
    </location>
</feature>
<name>A0ABR3PWQ2_9TREE</name>